<evidence type="ECO:0000259" key="4">
    <source>
        <dbReference type="Pfam" id="PF08241"/>
    </source>
</evidence>
<accession>A0A4U3M7H4</accession>
<reference evidence="5 6" key="1">
    <citation type="submission" date="2019-04" db="EMBL/GenBank/DDBJ databases">
        <title>Herbidospora sp. NEAU-GS14.nov., a novel actinomycete isolated from soil.</title>
        <authorList>
            <person name="Han L."/>
        </authorList>
    </citation>
    <scope>NUCLEOTIDE SEQUENCE [LARGE SCALE GENOMIC DNA]</scope>
    <source>
        <strain evidence="5 6">NEAU-GS14</strain>
    </source>
</reference>
<keyword evidence="1 5" id="KW-0489">Methyltransferase</keyword>
<dbReference type="Pfam" id="PF08241">
    <property type="entry name" value="Methyltransf_11"/>
    <property type="match status" value="1"/>
</dbReference>
<dbReference type="OrthoDB" id="3366024at2"/>
<evidence type="ECO:0000256" key="3">
    <source>
        <dbReference type="ARBA" id="ARBA00022691"/>
    </source>
</evidence>
<dbReference type="InterPro" id="IPR013216">
    <property type="entry name" value="Methyltransf_11"/>
</dbReference>
<dbReference type="RefSeq" id="WP_137250060.1">
    <property type="nucleotide sequence ID" value="NZ_SZQA01000032.1"/>
</dbReference>
<keyword evidence="2 5" id="KW-0808">Transferase</keyword>
<name>A0A4U3M7H4_9ACTN</name>
<proteinExistence type="predicted"/>
<gene>
    <name evidence="5" type="ORF">FDA94_27970</name>
</gene>
<dbReference type="CDD" id="cd02440">
    <property type="entry name" value="AdoMet_MTases"/>
    <property type="match status" value="1"/>
</dbReference>
<keyword evidence="6" id="KW-1185">Reference proteome</keyword>
<evidence type="ECO:0000256" key="2">
    <source>
        <dbReference type="ARBA" id="ARBA00022679"/>
    </source>
</evidence>
<dbReference type="PANTHER" id="PTHR43464:SF19">
    <property type="entry name" value="UBIQUINONE BIOSYNTHESIS O-METHYLTRANSFERASE, MITOCHONDRIAL"/>
    <property type="match status" value="1"/>
</dbReference>
<feature type="domain" description="Methyltransferase type 11" evidence="4">
    <location>
        <begin position="27"/>
        <end position="122"/>
    </location>
</feature>
<dbReference type="Gene3D" id="3.40.50.150">
    <property type="entry name" value="Vaccinia Virus protein VP39"/>
    <property type="match status" value="1"/>
</dbReference>
<organism evidence="5 6">
    <name type="scientific">Herbidospora galbida</name>
    <dbReference type="NCBI Taxonomy" id="2575442"/>
    <lineage>
        <taxon>Bacteria</taxon>
        <taxon>Bacillati</taxon>
        <taxon>Actinomycetota</taxon>
        <taxon>Actinomycetes</taxon>
        <taxon>Streptosporangiales</taxon>
        <taxon>Streptosporangiaceae</taxon>
        <taxon>Herbidospora</taxon>
    </lineage>
</organism>
<dbReference type="GO" id="GO:0008757">
    <property type="term" value="F:S-adenosylmethionine-dependent methyltransferase activity"/>
    <property type="evidence" value="ECO:0007669"/>
    <property type="project" value="InterPro"/>
</dbReference>
<evidence type="ECO:0000256" key="1">
    <source>
        <dbReference type="ARBA" id="ARBA00022603"/>
    </source>
</evidence>
<dbReference type="GO" id="GO:0032259">
    <property type="term" value="P:methylation"/>
    <property type="evidence" value="ECO:0007669"/>
    <property type="project" value="UniProtKB-KW"/>
</dbReference>
<evidence type="ECO:0000313" key="6">
    <source>
        <dbReference type="Proteomes" id="UP000308705"/>
    </source>
</evidence>
<dbReference type="InterPro" id="IPR029063">
    <property type="entry name" value="SAM-dependent_MTases_sf"/>
</dbReference>
<comment type="caution">
    <text evidence="5">The sequence shown here is derived from an EMBL/GenBank/DDBJ whole genome shotgun (WGS) entry which is preliminary data.</text>
</comment>
<dbReference type="Proteomes" id="UP000308705">
    <property type="component" value="Unassembled WGS sequence"/>
</dbReference>
<dbReference type="SUPFAM" id="SSF53335">
    <property type="entry name" value="S-adenosyl-L-methionine-dependent methyltransferases"/>
    <property type="match status" value="1"/>
</dbReference>
<evidence type="ECO:0000313" key="5">
    <source>
        <dbReference type="EMBL" id="TKK84791.1"/>
    </source>
</evidence>
<dbReference type="EMBL" id="SZQA01000032">
    <property type="protein sequence ID" value="TKK84791.1"/>
    <property type="molecule type" value="Genomic_DNA"/>
</dbReference>
<keyword evidence="3" id="KW-0949">S-adenosyl-L-methionine</keyword>
<protein>
    <submittedName>
        <fullName evidence="5">Methyltransferase domain-containing protein</fullName>
    </submittedName>
</protein>
<dbReference type="AlphaFoldDB" id="A0A4U3M7H4"/>
<dbReference type="PANTHER" id="PTHR43464">
    <property type="entry name" value="METHYLTRANSFERASE"/>
    <property type="match status" value="1"/>
</dbReference>
<sequence length="231" mass="24027">MRDATRQAVVWESLQAVIAGRSALDILDAGGGTGGFAVPLARLGHSVTVVDPTPDSLAALERRAAEAGVSVTGLQGDAGDLADLLPPASADLVLCHSVLEYVDDPSAALASVHTVVRPGGVVSVLAANPVATAIHRALAGNFAEARDVLETGTWGEKDPTPRRFTGEALATLLTKAGFTVDEVQGARIFTDLVPSRFAEDDPDGLIELERAATAHPVLRDIATRIHLLAHR</sequence>